<dbReference type="EMBL" id="JBJJXI010000103">
    <property type="protein sequence ID" value="KAL3392525.1"/>
    <property type="molecule type" value="Genomic_DNA"/>
</dbReference>
<sequence length="117" mass="13511">MRLRQTSNKIMRSLVETCSISRIYVARVWPPKSEKSFGIFLQNTTQVIAARHPIHSQIQITCISYSNFDIHPKHRTLTSRTVCVCVHESHLCISKERHVGCVHCRNDELIVPEPRTC</sequence>
<evidence type="ECO:0000313" key="2">
    <source>
        <dbReference type="Proteomes" id="UP001627154"/>
    </source>
</evidence>
<comment type="caution">
    <text evidence="1">The sequence shown here is derived from an EMBL/GenBank/DDBJ whole genome shotgun (WGS) entry which is preliminary data.</text>
</comment>
<evidence type="ECO:0000313" key="1">
    <source>
        <dbReference type="EMBL" id="KAL3392525.1"/>
    </source>
</evidence>
<name>A0ABD2WI40_9HYME</name>
<dbReference type="Proteomes" id="UP001627154">
    <property type="component" value="Unassembled WGS sequence"/>
</dbReference>
<gene>
    <name evidence="1" type="ORF">TKK_012844</name>
</gene>
<dbReference type="AlphaFoldDB" id="A0ABD2WI40"/>
<accession>A0ABD2WI40</accession>
<organism evidence="1 2">
    <name type="scientific">Trichogramma kaykai</name>
    <dbReference type="NCBI Taxonomy" id="54128"/>
    <lineage>
        <taxon>Eukaryota</taxon>
        <taxon>Metazoa</taxon>
        <taxon>Ecdysozoa</taxon>
        <taxon>Arthropoda</taxon>
        <taxon>Hexapoda</taxon>
        <taxon>Insecta</taxon>
        <taxon>Pterygota</taxon>
        <taxon>Neoptera</taxon>
        <taxon>Endopterygota</taxon>
        <taxon>Hymenoptera</taxon>
        <taxon>Apocrita</taxon>
        <taxon>Proctotrupomorpha</taxon>
        <taxon>Chalcidoidea</taxon>
        <taxon>Trichogrammatidae</taxon>
        <taxon>Trichogramma</taxon>
    </lineage>
</organism>
<reference evidence="1 2" key="1">
    <citation type="journal article" date="2024" name="bioRxiv">
        <title>A reference genome for Trichogramma kaykai: A tiny desert-dwelling parasitoid wasp with competing sex-ratio distorters.</title>
        <authorList>
            <person name="Culotta J."/>
            <person name="Lindsey A.R."/>
        </authorList>
    </citation>
    <scope>NUCLEOTIDE SEQUENCE [LARGE SCALE GENOMIC DNA]</scope>
    <source>
        <strain evidence="1 2">KSX58</strain>
    </source>
</reference>
<protein>
    <submittedName>
        <fullName evidence="1">Uncharacterized protein</fullName>
    </submittedName>
</protein>
<proteinExistence type="predicted"/>
<keyword evidence="2" id="KW-1185">Reference proteome</keyword>